<feature type="transmembrane region" description="Helical" evidence="2">
    <location>
        <begin position="36"/>
        <end position="57"/>
    </location>
</feature>
<keyword evidence="2" id="KW-1133">Transmembrane helix</keyword>
<evidence type="ECO:0000256" key="2">
    <source>
        <dbReference type="SAM" id="Phobius"/>
    </source>
</evidence>
<keyword evidence="2" id="KW-0472">Membrane</keyword>
<dbReference type="OrthoDB" id="8250712at2759"/>
<accession>A0A8S1BXJ5</accession>
<evidence type="ECO:0000313" key="4">
    <source>
        <dbReference type="Proteomes" id="UP000494165"/>
    </source>
</evidence>
<organism evidence="3 4">
    <name type="scientific">Cloeon dipterum</name>
    <dbReference type="NCBI Taxonomy" id="197152"/>
    <lineage>
        <taxon>Eukaryota</taxon>
        <taxon>Metazoa</taxon>
        <taxon>Ecdysozoa</taxon>
        <taxon>Arthropoda</taxon>
        <taxon>Hexapoda</taxon>
        <taxon>Insecta</taxon>
        <taxon>Pterygota</taxon>
        <taxon>Palaeoptera</taxon>
        <taxon>Ephemeroptera</taxon>
        <taxon>Pisciforma</taxon>
        <taxon>Baetidae</taxon>
        <taxon>Cloeon</taxon>
    </lineage>
</organism>
<dbReference type="EMBL" id="CADEPI010000006">
    <property type="protein sequence ID" value="CAB3361468.1"/>
    <property type="molecule type" value="Genomic_DNA"/>
</dbReference>
<evidence type="ECO:0000313" key="3">
    <source>
        <dbReference type="EMBL" id="CAB3361468.1"/>
    </source>
</evidence>
<keyword evidence="4" id="KW-1185">Reference proteome</keyword>
<keyword evidence="1" id="KW-0175">Coiled coil</keyword>
<feature type="coiled-coil region" evidence="1">
    <location>
        <begin position="62"/>
        <end position="96"/>
    </location>
</feature>
<evidence type="ECO:0000256" key="1">
    <source>
        <dbReference type="SAM" id="Coils"/>
    </source>
</evidence>
<proteinExistence type="predicted"/>
<dbReference type="AlphaFoldDB" id="A0A8S1BXJ5"/>
<protein>
    <submittedName>
        <fullName evidence="3">Uncharacterized protein</fullName>
    </submittedName>
</protein>
<keyword evidence="2" id="KW-0812">Transmembrane</keyword>
<gene>
    <name evidence="3" type="ORF">CLODIP_2_CD15804</name>
</gene>
<reference evidence="3 4" key="1">
    <citation type="submission" date="2020-04" db="EMBL/GenBank/DDBJ databases">
        <authorList>
            <person name="Alioto T."/>
            <person name="Alioto T."/>
            <person name="Gomez Garrido J."/>
        </authorList>
    </citation>
    <scope>NUCLEOTIDE SEQUENCE [LARGE SCALE GENOMIC DNA]</scope>
</reference>
<name>A0A8S1BXJ5_9INSE</name>
<comment type="caution">
    <text evidence="3">The sequence shown here is derived from an EMBL/GenBank/DDBJ whole genome shotgun (WGS) entry which is preliminary data.</text>
</comment>
<dbReference type="Proteomes" id="UP000494165">
    <property type="component" value="Unassembled WGS sequence"/>
</dbReference>
<sequence>MVNSDKTSACNLLRALGFADSLTHFDRKQSAEMSKLVVVCILAAVYLCAGILAQPVAQQLAQSQAAQAIQDYERHVQQLQQALQFLSKEIQHAKKRSGCFLNGGMAHNCDLKDVVSAVDEAKYWGSYMSPGKRRWGPLSPPVELELGQPE</sequence>